<organism evidence="4 5">
    <name type="scientific">Achlya hypogyna</name>
    <name type="common">Oomycete</name>
    <name type="synonym">Protoachlya hypogyna</name>
    <dbReference type="NCBI Taxonomy" id="1202772"/>
    <lineage>
        <taxon>Eukaryota</taxon>
        <taxon>Sar</taxon>
        <taxon>Stramenopiles</taxon>
        <taxon>Oomycota</taxon>
        <taxon>Saprolegniomycetes</taxon>
        <taxon>Saprolegniales</taxon>
        <taxon>Achlyaceae</taxon>
        <taxon>Achlya</taxon>
    </lineage>
</organism>
<dbReference type="InterPro" id="IPR023394">
    <property type="entry name" value="Sec7_C_sf"/>
</dbReference>
<feature type="domain" description="SEC7" evidence="3">
    <location>
        <begin position="308"/>
        <end position="501"/>
    </location>
</feature>
<evidence type="ECO:0000313" key="4">
    <source>
        <dbReference type="EMBL" id="OQR97137.1"/>
    </source>
</evidence>
<accession>A0A1V9ZGR1</accession>
<dbReference type="SMART" id="SM00222">
    <property type="entry name" value="Sec7"/>
    <property type="match status" value="1"/>
</dbReference>
<dbReference type="GO" id="GO:0005085">
    <property type="term" value="F:guanyl-nucleotide exchange factor activity"/>
    <property type="evidence" value="ECO:0007669"/>
    <property type="project" value="InterPro"/>
</dbReference>
<gene>
    <name evidence="4" type="ORF">ACHHYP_12654</name>
</gene>
<keyword evidence="5" id="KW-1185">Reference proteome</keyword>
<dbReference type="EMBL" id="JNBR01000122">
    <property type="protein sequence ID" value="OQR97137.1"/>
    <property type="molecule type" value="Genomic_DNA"/>
</dbReference>
<dbReference type="InterPro" id="IPR001849">
    <property type="entry name" value="PH_domain"/>
</dbReference>
<dbReference type="SMART" id="SM00233">
    <property type="entry name" value="PH"/>
    <property type="match status" value="2"/>
</dbReference>
<dbReference type="InterPro" id="IPR035999">
    <property type="entry name" value="Sec7_dom_sf"/>
</dbReference>
<dbReference type="CDD" id="cd00821">
    <property type="entry name" value="PH"/>
    <property type="match status" value="1"/>
</dbReference>
<feature type="region of interest" description="Disordered" evidence="1">
    <location>
        <begin position="648"/>
        <end position="703"/>
    </location>
</feature>
<dbReference type="PANTHER" id="PTHR10663">
    <property type="entry name" value="GUANYL-NUCLEOTIDE EXCHANGE FACTOR"/>
    <property type="match status" value="1"/>
</dbReference>
<dbReference type="Pfam" id="PF01369">
    <property type="entry name" value="Sec7"/>
    <property type="match status" value="1"/>
</dbReference>
<evidence type="ECO:0000256" key="1">
    <source>
        <dbReference type="SAM" id="MobiDB-lite"/>
    </source>
</evidence>
<reference evidence="4 5" key="1">
    <citation type="journal article" date="2014" name="Genome Biol. Evol.">
        <title>The secreted proteins of Achlya hypogyna and Thraustotheca clavata identify the ancestral oomycete secretome and reveal gene acquisitions by horizontal gene transfer.</title>
        <authorList>
            <person name="Misner I."/>
            <person name="Blouin N."/>
            <person name="Leonard G."/>
            <person name="Richards T.A."/>
            <person name="Lane C.E."/>
        </authorList>
    </citation>
    <scope>NUCLEOTIDE SEQUENCE [LARGE SCALE GENOMIC DNA]</scope>
    <source>
        <strain evidence="4 5">ATCC 48635</strain>
    </source>
</reference>
<proteinExistence type="predicted"/>
<dbReference type="PROSITE" id="PS50190">
    <property type="entry name" value="SEC7"/>
    <property type="match status" value="1"/>
</dbReference>
<dbReference type="GO" id="GO:0032012">
    <property type="term" value="P:regulation of ARF protein signal transduction"/>
    <property type="evidence" value="ECO:0007669"/>
    <property type="project" value="InterPro"/>
</dbReference>
<dbReference type="Gene3D" id="1.10.220.20">
    <property type="match status" value="1"/>
</dbReference>
<evidence type="ECO:0000259" key="3">
    <source>
        <dbReference type="PROSITE" id="PS50190"/>
    </source>
</evidence>
<dbReference type="OrthoDB" id="430364at2759"/>
<dbReference type="AlphaFoldDB" id="A0A1V9ZGR1"/>
<dbReference type="STRING" id="1202772.A0A1V9ZGR1"/>
<feature type="domain" description="PH" evidence="2">
    <location>
        <begin position="8"/>
        <end position="110"/>
    </location>
</feature>
<dbReference type="SUPFAM" id="SSF50729">
    <property type="entry name" value="PH domain-like"/>
    <property type="match status" value="2"/>
</dbReference>
<dbReference type="FunFam" id="1.10.1000.11:FF:000002">
    <property type="entry name" value="Cytohesin 1"/>
    <property type="match status" value="1"/>
</dbReference>
<protein>
    <submittedName>
        <fullName evidence="4">Cytohesin-2 isoform X1</fullName>
    </submittedName>
</protein>
<evidence type="ECO:0000313" key="5">
    <source>
        <dbReference type="Proteomes" id="UP000243579"/>
    </source>
</evidence>
<feature type="domain" description="PH" evidence="2">
    <location>
        <begin position="518"/>
        <end position="638"/>
    </location>
</feature>
<evidence type="ECO:0000259" key="2">
    <source>
        <dbReference type="PROSITE" id="PS50003"/>
    </source>
</evidence>
<dbReference type="Gene3D" id="2.30.29.30">
    <property type="entry name" value="Pleckstrin-homology domain (PH domain)/Phosphotyrosine-binding domain (PTB)"/>
    <property type="match status" value="2"/>
</dbReference>
<dbReference type="InterPro" id="IPR011993">
    <property type="entry name" value="PH-like_dom_sf"/>
</dbReference>
<name>A0A1V9ZGR1_ACHHY</name>
<dbReference type="Proteomes" id="UP000243579">
    <property type="component" value="Unassembled WGS sequence"/>
</dbReference>
<dbReference type="InterPro" id="IPR000904">
    <property type="entry name" value="Sec7_dom"/>
</dbReference>
<dbReference type="Gene3D" id="1.10.1000.11">
    <property type="entry name" value="Arf Nucleotide-binding Site Opener,domain 2"/>
    <property type="match status" value="1"/>
</dbReference>
<dbReference type="CDD" id="cd00171">
    <property type="entry name" value="Sec7"/>
    <property type="match status" value="1"/>
</dbReference>
<sequence length="703" mass="79830">MDDEPADHCVHEGYLLLKKMLLGWRRYYCVLRGRNLELYRPSSAADDKPPPLLKPKRVLIIESYTIDFRHNDQIELVNPRGTRRAFSFTADQLARGERAQWLQALQTAFLMDNALAKYGANISRQLMSFAKKQLSEFGRVNIDDGIRQTLRKRSIHGDLWSRFQAMAAEGIQIEEIDEDTSPLLYLFRIDDPPKAILLLPLRSNELDCGDIQAIELQHVISAAFCQSPDAHHNLTWFTLTCLTDGTTSVTRTFDALRTEVRSLIVFGISQIIRNLQYSPKLQQRRRLTLSNLSFGSSSPSLLAPDMDGQRNAVIRGFNVNPSKAIAHAIETQVMRDISVRSPADIDGSLPRCVALFLRHTKGLDKDKIGEYLGSEDAFCLDVLHEFSKSFAFADKPFEACLREYISKFRLPGESQKIDRMMEAFAKAYHVMNPTTFQHHDAAHILAFSTIMLNTDAHNPSMRRRSRMTRAQFVRNNRGIDKDGADVPAVILEGIYDSIKKKPLVTQRDRNDNGNLFSSPEMSGWLKRSGLGTKWAYFILTAHCLYFFDDQEDVDPAGFFSLENVAVRKLRRMQFELVAASVQHKIKGVTYPPSRRAAPPKATSASRALLHRMYKSVRFTVDLEADRDVWVAVLEKNVLETTHCVVPQRLSESDAPESTRSTTSRARKRHSFSQSFETDEECKEPEAPATPIVPRSPRDFTAMA</sequence>
<dbReference type="SUPFAM" id="SSF48425">
    <property type="entry name" value="Sec7 domain"/>
    <property type="match status" value="1"/>
</dbReference>
<dbReference type="PROSITE" id="PS50003">
    <property type="entry name" value="PH_DOMAIN"/>
    <property type="match status" value="2"/>
</dbReference>
<dbReference type="Pfam" id="PF00169">
    <property type="entry name" value="PH"/>
    <property type="match status" value="1"/>
</dbReference>
<comment type="caution">
    <text evidence="4">The sequence shown here is derived from an EMBL/GenBank/DDBJ whole genome shotgun (WGS) entry which is preliminary data.</text>
</comment>